<dbReference type="EMBL" id="BJYZ01000059">
    <property type="protein sequence ID" value="GEO43035.1"/>
    <property type="molecule type" value="Genomic_DNA"/>
</dbReference>
<keyword evidence="2" id="KW-1185">Reference proteome</keyword>
<protein>
    <submittedName>
        <fullName evidence="1">Uncharacterized protein</fullName>
    </submittedName>
</protein>
<comment type="caution">
    <text evidence="1">The sequence shown here is derived from an EMBL/GenBank/DDBJ whole genome shotgun (WGS) entry which is preliminary data.</text>
</comment>
<sequence length="153" mass="16809">MVVTALRLGQVTIQLVTFLKGVRNKTYVSVAWIALSGDKNALALNAKDIMQKRWPDISSSVSGIVPEDWEAFKSTASARKVKMKTALEQSISDLATAVRAGETINWQPAKMAPTRAIRIHVDTRTLINELSAQTGYHQNVIVASAMKRWLSAS</sequence>
<reference evidence="1 2" key="1">
    <citation type="submission" date="2019-07" db="EMBL/GenBank/DDBJ databases">
        <title>Whole genome shotgun sequence of Skermanella aerolata NBRC 106429.</title>
        <authorList>
            <person name="Hosoyama A."/>
            <person name="Uohara A."/>
            <person name="Ohji S."/>
            <person name="Ichikawa N."/>
        </authorList>
    </citation>
    <scope>NUCLEOTIDE SEQUENCE [LARGE SCALE GENOMIC DNA]</scope>
    <source>
        <strain evidence="1 2">NBRC 106429</strain>
    </source>
</reference>
<dbReference type="Proteomes" id="UP000321523">
    <property type="component" value="Unassembled WGS sequence"/>
</dbReference>
<organism evidence="1 2">
    <name type="scientific">Skermanella aerolata</name>
    <dbReference type="NCBI Taxonomy" id="393310"/>
    <lineage>
        <taxon>Bacteria</taxon>
        <taxon>Pseudomonadati</taxon>
        <taxon>Pseudomonadota</taxon>
        <taxon>Alphaproteobacteria</taxon>
        <taxon>Rhodospirillales</taxon>
        <taxon>Azospirillaceae</taxon>
        <taxon>Skermanella</taxon>
    </lineage>
</organism>
<accession>A0A512E2U9</accession>
<dbReference type="RefSeq" id="WP_044436550.1">
    <property type="nucleotide sequence ID" value="NZ_BJYZ01000059.1"/>
</dbReference>
<name>A0A512E2U9_9PROT</name>
<proteinExistence type="predicted"/>
<evidence type="ECO:0000313" key="2">
    <source>
        <dbReference type="Proteomes" id="UP000321523"/>
    </source>
</evidence>
<evidence type="ECO:0000313" key="1">
    <source>
        <dbReference type="EMBL" id="GEO43035.1"/>
    </source>
</evidence>
<dbReference type="AlphaFoldDB" id="A0A512E2U9"/>
<gene>
    <name evidence="1" type="ORF">SAE02_71830</name>
</gene>